<protein>
    <submittedName>
        <fullName evidence="1">Uncharacterized protein</fullName>
    </submittedName>
</protein>
<accession>A0A2P6FH26</accession>
<dbReference type="EMBL" id="KV460268">
    <property type="protein sequence ID" value="PQM43940.1"/>
    <property type="molecule type" value="Genomic_DNA"/>
</dbReference>
<organism evidence="1 2">
    <name type="scientific">Pseudogymnoascus verrucosus</name>
    <dbReference type="NCBI Taxonomy" id="342668"/>
    <lineage>
        <taxon>Eukaryota</taxon>
        <taxon>Fungi</taxon>
        <taxon>Dikarya</taxon>
        <taxon>Ascomycota</taxon>
        <taxon>Pezizomycotina</taxon>
        <taxon>Leotiomycetes</taxon>
        <taxon>Thelebolales</taxon>
        <taxon>Thelebolaceae</taxon>
        <taxon>Pseudogymnoascus</taxon>
    </lineage>
</organism>
<sequence length="107" mass="11721">MNYSSWALHGLQHMGEITRLTADIYRFGTGNKSMLGLCSKSFRQRKGIGGEKGRRWVVAAVRSVGGGHWSANDIFTGLQSSPPPVPLDGLYLSSDVWSGSCRDCHHN</sequence>
<proteinExistence type="predicted"/>
<dbReference type="Proteomes" id="UP000091956">
    <property type="component" value="Unassembled WGS sequence"/>
</dbReference>
<name>A0A2P6FH26_9PEZI</name>
<reference evidence="1 2" key="1">
    <citation type="submission" date="2016-03" db="EMBL/GenBank/DDBJ databases">
        <title>Comparative genomics of Pseudogymnoascus destructans, the fungus causing white-nose syndrome of bats.</title>
        <authorList>
            <person name="Palmer J.M."/>
            <person name="Drees K.P."/>
            <person name="Foster J.T."/>
            <person name="Lindner D.L."/>
        </authorList>
    </citation>
    <scope>NUCLEOTIDE SEQUENCE [LARGE SCALE GENOMIC DNA]</scope>
    <source>
        <strain evidence="1 2">UAMH 10579</strain>
    </source>
</reference>
<keyword evidence="2" id="KW-1185">Reference proteome</keyword>
<dbReference type="GeneID" id="84234381"/>
<dbReference type="AlphaFoldDB" id="A0A2P6FH26"/>
<reference evidence="2" key="2">
    <citation type="journal article" date="2018" name="Nat. Commun.">
        <title>Extreme sensitivity to ultraviolet light in the fungal pathogen causing white-nose syndrome of bats.</title>
        <authorList>
            <person name="Palmer J.M."/>
            <person name="Drees K.P."/>
            <person name="Foster J.T."/>
            <person name="Lindner D.L."/>
        </authorList>
    </citation>
    <scope>NUCLEOTIDE SEQUENCE [LARGE SCALE GENOMIC DNA]</scope>
    <source>
        <strain evidence="2">UAMH 10579</strain>
    </source>
</reference>
<evidence type="ECO:0000313" key="1">
    <source>
        <dbReference type="EMBL" id="PQM43940.1"/>
    </source>
</evidence>
<evidence type="ECO:0000313" key="2">
    <source>
        <dbReference type="Proteomes" id="UP000091956"/>
    </source>
</evidence>
<dbReference type="RefSeq" id="XP_059320268.1">
    <property type="nucleotide sequence ID" value="XM_059464285.1"/>
</dbReference>
<gene>
    <name evidence="1" type="ORF">VE01_10836</name>
</gene>